<sequence length="43" mass="4678">MLMIFVDNNCTHKTGLTIEGDQEKGGGRCEVITGQQKNKPTAN</sequence>
<accession>T1JYZ5</accession>
<evidence type="ECO:0000313" key="2">
    <source>
        <dbReference type="Proteomes" id="UP000015104"/>
    </source>
</evidence>
<evidence type="ECO:0000313" key="1">
    <source>
        <dbReference type="EnsemblMetazoa" id="tetur03g02110.1"/>
    </source>
</evidence>
<proteinExistence type="predicted"/>
<keyword evidence="2" id="KW-1185">Reference proteome</keyword>
<dbReference type="AlphaFoldDB" id="T1JYZ5"/>
<dbReference type="Proteomes" id="UP000015104">
    <property type="component" value="Unassembled WGS sequence"/>
</dbReference>
<reference evidence="2" key="1">
    <citation type="submission" date="2011-08" db="EMBL/GenBank/DDBJ databases">
        <authorList>
            <person name="Rombauts S."/>
        </authorList>
    </citation>
    <scope>NUCLEOTIDE SEQUENCE</scope>
    <source>
        <strain evidence="2">London</strain>
    </source>
</reference>
<dbReference type="HOGENOM" id="CLU_3242758_0_0_1"/>
<protein>
    <submittedName>
        <fullName evidence="1">Uncharacterized protein</fullName>
    </submittedName>
</protein>
<name>T1JYZ5_TETUR</name>
<dbReference type="EMBL" id="CAEY01001111">
    <property type="status" value="NOT_ANNOTATED_CDS"/>
    <property type="molecule type" value="Genomic_DNA"/>
</dbReference>
<reference evidence="1" key="2">
    <citation type="submission" date="2015-06" db="UniProtKB">
        <authorList>
            <consortium name="EnsemblMetazoa"/>
        </authorList>
    </citation>
    <scope>IDENTIFICATION</scope>
</reference>
<dbReference type="EnsemblMetazoa" id="tetur03g02110.1">
    <property type="protein sequence ID" value="tetur03g02110.1"/>
    <property type="gene ID" value="tetur03g02110"/>
</dbReference>
<organism evidence="1 2">
    <name type="scientific">Tetranychus urticae</name>
    <name type="common">Two-spotted spider mite</name>
    <dbReference type="NCBI Taxonomy" id="32264"/>
    <lineage>
        <taxon>Eukaryota</taxon>
        <taxon>Metazoa</taxon>
        <taxon>Ecdysozoa</taxon>
        <taxon>Arthropoda</taxon>
        <taxon>Chelicerata</taxon>
        <taxon>Arachnida</taxon>
        <taxon>Acari</taxon>
        <taxon>Acariformes</taxon>
        <taxon>Trombidiformes</taxon>
        <taxon>Prostigmata</taxon>
        <taxon>Eleutherengona</taxon>
        <taxon>Raphignathae</taxon>
        <taxon>Tetranychoidea</taxon>
        <taxon>Tetranychidae</taxon>
        <taxon>Tetranychus</taxon>
    </lineage>
</organism>